<keyword evidence="9" id="KW-0472">Membrane</keyword>
<dbReference type="Proteomes" id="UP000222542">
    <property type="component" value="Unassembled WGS sequence"/>
</dbReference>
<evidence type="ECO:0000259" key="11">
    <source>
        <dbReference type="Pfam" id="PF23559"/>
    </source>
</evidence>
<evidence type="ECO:0000256" key="7">
    <source>
        <dbReference type="ARBA" id="ARBA00022840"/>
    </source>
</evidence>
<dbReference type="Pfam" id="PF23559">
    <property type="entry name" value="WHD_DRP"/>
    <property type="match status" value="1"/>
</dbReference>
<evidence type="ECO:0000256" key="5">
    <source>
        <dbReference type="ARBA" id="ARBA00022741"/>
    </source>
</evidence>
<dbReference type="Gramene" id="PHT67535">
    <property type="protein sequence ID" value="PHT67535"/>
    <property type="gene ID" value="T459_27022"/>
</dbReference>
<dbReference type="GO" id="GO:0043531">
    <property type="term" value="F:ADP binding"/>
    <property type="evidence" value="ECO:0007669"/>
    <property type="project" value="InterPro"/>
</dbReference>
<dbReference type="Gene3D" id="1.10.10.10">
    <property type="entry name" value="Winged helix-like DNA-binding domain superfamily/Winged helix DNA-binding domain"/>
    <property type="match status" value="1"/>
</dbReference>
<comment type="similarity">
    <text evidence="2">Belongs to the disease resistance NB-LRR family.</text>
</comment>
<keyword evidence="3" id="KW-0433">Leucine-rich repeat</keyword>
<name>A0A2G2YCR1_CAPAN</name>
<evidence type="ECO:0000256" key="3">
    <source>
        <dbReference type="ARBA" id="ARBA00022614"/>
    </source>
</evidence>
<dbReference type="PANTHER" id="PTHR23155">
    <property type="entry name" value="DISEASE RESISTANCE PROTEIN RP"/>
    <property type="match status" value="1"/>
</dbReference>
<evidence type="ECO:0000313" key="13">
    <source>
        <dbReference type="Proteomes" id="UP000222542"/>
    </source>
</evidence>
<evidence type="ECO:0000256" key="8">
    <source>
        <dbReference type="ARBA" id="ARBA00023054"/>
    </source>
</evidence>
<reference evidence="12 13" key="1">
    <citation type="journal article" date="2014" name="Nat. Genet.">
        <title>Genome sequence of the hot pepper provides insights into the evolution of pungency in Capsicum species.</title>
        <authorList>
            <person name="Kim S."/>
            <person name="Park M."/>
            <person name="Yeom S.I."/>
            <person name="Kim Y.M."/>
            <person name="Lee J.M."/>
            <person name="Lee H.A."/>
            <person name="Seo E."/>
            <person name="Choi J."/>
            <person name="Cheong K."/>
            <person name="Kim K.T."/>
            <person name="Jung K."/>
            <person name="Lee G.W."/>
            <person name="Oh S.K."/>
            <person name="Bae C."/>
            <person name="Kim S.B."/>
            <person name="Lee H.Y."/>
            <person name="Kim S.Y."/>
            <person name="Kim M.S."/>
            <person name="Kang B.C."/>
            <person name="Jo Y.D."/>
            <person name="Yang H.B."/>
            <person name="Jeong H.J."/>
            <person name="Kang W.H."/>
            <person name="Kwon J.K."/>
            <person name="Shin C."/>
            <person name="Lim J.Y."/>
            <person name="Park J.H."/>
            <person name="Huh J.H."/>
            <person name="Kim J.S."/>
            <person name="Kim B.D."/>
            <person name="Cohen O."/>
            <person name="Paran I."/>
            <person name="Suh M.C."/>
            <person name="Lee S.B."/>
            <person name="Kim Y.K."/>
            <person name="Shin Y."/>
            <person name="Noh S.J."/>
            <person name="Park J."/>
            <person name="Seo Y.S."/>
            <person name="Kwon S.Y."/>
            <person name="Kim H.A."/>
            <person name="Park J.M."/>
            <person name="Kim H.J."/>
            <person name="Choi S.B."/>
            <person name="Bosland P.W."/>
            <person name="Reeves G."/>
            <person name="Jo S.H."/>
            <person name="Lee B.W."/>
            <person name="Cho H.T."/>
            <person name="Choi H.S."/>
            <person name="Lee M.S."/>
            <person name="Yu Y."/>
            <person name="Do Choi Y."/>
            <person name="Park B.S."/>
            <person name="van Deynze A."/>
            <person name="Ashrafi H."/>
            <person name="Hill T."/>
            <person name="Kim W.T."/>
            <person name="Pai H.S."/>
            <person name="Ahn H.K."/>
            <person name="Yeam I."/>
            <person name="Giovannoni J.J."/>
            <person name="Rose J.K."/>
            <person name="Sorensen I."/>
            <person name="Lee S.J."/>
            <person name="Kim R.W."/>
            <person name="Choi I.Y."/>
            <person name="Choi B.S."/>
            <person name="Lim J.S."/>
            <person name="Lee Y.H."/>
            <person name="Choi D."/>
        </authorList>
    </citation>
    <scope>NUCLEOTIDE SEQUENCE [LARGE SCALE GENOMIC DNA]</scope>
    <source>
        <strain evidence="13">cv. CM334</strain>
    </source>
</reference>
<dbReference type="SUPFAM" id="SSF52540">
    <property type="entry name" value="P-loop containing nucleoside triphosphate hydrolases"/>
    <property type="match status" value="1"/>
</dbReference>
<protein>
    <submittedName>
        <fullName evidence="12">Uncharacterized protein</fullName>
    </submittedName>
</protein>
<sequence length="461" mass="53020">MEDAERIPSSAEPPTDLSYPSVDEELVGFDDHAENIIIKLRRGIINVDVISIVGMAGIGKTALARKTYNSRSIIDHFDVRAWCSVGQIYNVWTLSLEILKQTGGDRYVNVDYPYKEVRKYLYGRRDLIVLDDIWENKACDDLQFCFPSRETGSRIMVTTRNADLARYMKRDSDPYFPPFLRDNNNKPSVFSHIFQGESCPLELRSVGPLVAKKCKGLPFLVIMIAGILSRKKKKREASLWLEVAYDIGSHTLEEGSMKMIQSSYDLLAEYLKPCLLYMGLFPKGYEIPVSDLLKWWIAEEFVPNIGTLEREETSMSCLSDLVGRNLVMVSKKRANGEMKRCTVLDQVREFCLRKITEGKFLHHREPHKLYEPVDLNDQRLCMYIHDSMTSSHKERESFGISQASVELIAHPKFSISDNKHLFPLLNILRLIRVLHLLDFYLDNSWAAAFRSLTHKVPCNFC</sequence>
<keyword evidence="7" id="KW-0067">ATP-binding</keyword>
<keyword evidence="4" id="KW-0677">Repeat</keyword>
<dbReference type="InterPro" id="IPR042197">
    <property type="entry name" value="Apaf_helical"/>
</dbReference>
<dbReference type="Pfam" id="PF00931">
    <property type="entry name" value="NB-ARC"/>
    <property type="match status" value="1"/>
</dbReference>
<keyword evidence="6" id="KW-0611">Plant defense</keyword>
<keyword evidence="8" id="KW-0175">Coiled coil</keyword>
<evidence type="ECO:0000256" key="9">
    <source>
        <dbReference type="ARBA" id="ARBA00023136"/>
    </source>
</evidence>
<dbReference type="InterPro" id="IPR002182">
    <property type="entry name" value="NB-ARC"/>
</dbReference>
<dbReference type="InterPro" id="IPR036388">
    <property type="entry name" value="WH-like_DNA-bd_sf"/>
</dbReference>
<dbReference type="PRINTS" id="PR00364">
    <property type="entry name" value="DISEASERSIST"/>
</dbReference>
<feature type="domain" description="NB-ARC" evidence="10">
    <location>
        <begin position="30"/>
        <end position="183"/>
    </location>
</feature>
<keyword evidence="13" id="KW-1185">Reference proteome</keyword>
<dbReference type="FunFam" id="3.40.50.300:FF:001091">
    <property type="entry name" value="Probable disease resistance protein At1g61300"/>
    <property type="match status" value="1"/>
</dbReference>
<evidence type="ECO:0000256" key="4">
    <source>
        <dbReference type="ARBA" id="ARBA00022737"/>
    </source>
</evidence>
<dbReference type="InterPro" id="IPR027417">
    <property type="entry name" value="P-loop_NTPase"/>
</dbReference>
<dbReference type="InterPro" id="IPR058922">
    <property type="entry name" value="WHD_DRP"/>
</dbReference>
<dbReference type="PANTHER" id="PTHR23155:SF1228">
    <property type="entry name" value="NB-ARC DOMAIN CONTAINING PROTEIN, EXPRESSED"/>
    <property type="match status" value="1"/>
</dbReference>
<comment type="caution">
    <text evidence="12">The sequence shown here is derived from an EMBL/GenBank/DDBJ whole genome shotgun (WGS) entry which is preliminary data.</text>
</comment>
<dbReference type="FunFam" id="1.10.10.10:FF:000322">
    <property type="entry name" value="Probable disease resistance protein At1g63360"/>
    <property type="match status" value="1"/>
</dbReference>
<evidence type="ECO:0000256" key="2">
    <source>
        <dbReference type="ARBA" id="ARBA00008894"/>
    </source>
</evidence>
<dbReference type="OMA" id="NTWNIET"/>
<dbReference type="Gene3D" id="3.40.50.300">
    <property type="entry name" value="P-loop containing nucleotide triphosphate hydrolases"/>
    <property type="match status" value="1"/>
</dbReference>
<accession>A0A2G2YCR1</accession>
<dbReference type="Gene3D" id="1.10.8.430">
    <property type="entry name" value="Helical domain of apoptotic protease-activating factors"/>
    <property type="match status" value="1"/>
</dbReference>
<gene>
    <name evidence="12" type="ORF">T459_27022</name>
</gene>
<dbReference type="InterPro" id="IPR044974">
    <property type="entry name" value="Disease_R_plants"/>
</dbReference>
<organism evidence="12 13">
    <name type="scientific">Capsicum annuum</name>
    <name type="common">Capsicum pepper</name>
    <dbReference type="NCBI Taxonomy" id="4072"/>
    <lineage>
        <taxon>Eukaryota</taxon>
        <taxon>Viridiplantae</taxon>
        <taxon>Streptophyta</taxon>
        <taxon>Embryophyta</taxon>
        <taxon>Tracheophyta</taxon>
        <taxon>Spermatophyta</taxon>
        <taxon>Magnoliopsida</taxon>
        <taxon>eudicotyledons</taxon>
        <taxon>Gunneridae</taxon>
        <taxon>Pentapetalae</taxon>
        <taxon>asterids</taxon>
        <taxon>lamiids</taxon>
        <taxon>Solanales</taxon>
        <taxon>Solanaceae</taxon>
        <taxon>Solanoideae</taxon>
        <taxon>Capsiceae</taxon>
        <taxon>Capsicum</taxon>
    </lineage>
</organism>
<keyword evidence="5" id="KW-0547">Nucleotide-binding</keyword>
<dbReference type="GO" id="GO:0005524">
    <property type="term" value="F:ATP binding"/>
    <property type="evidence" value="ECO:0007669"/>
    <property type="project" value="UniProtKB-KW"/>
</dbReference>
<dbReference type="EMBL" id="AYRZ02000011">
    <property type="protein sequence ID" value="PHT67535.1"/>
    <property type="molecule type" value="Genomic_DNA"/>
</dbReference>
<evidence type="ECO:0000313" key="12">
    <source>
        <dbReference type="EMBL" id="PHT67535.1"/>
    </source>
</evidence>
<proteinExistence type="inferred from homology"/>
<dbReference type="AlphaFoldDB" id="A0A2G2YCR1"/>
<reference evidence="12 13" key="2">
    <citation type="journal article" date="2017" name="Genome Biol.">
        <title>New reference genome sequences of hot pepper reveal the massive evolution of plant disease-resistance genes by retroduplication.</title>
        <authorList>
            <person name="Kim S."/>
            <person name="Park J."/>
            <person name="Yeom S.I."/>
            <person name="Kim Y.M."/>
            <person name="Seo E."/>
            <person name="Kim K.T."/>
            <person name="Kim M.S."/>
            <person name="Lee J.M."/>
            <person name="Cheong K."/>
            <person name="Shin H.S."/>
            <person name="Kim S.B."/>
            <person name="Han K."/>
            <person name="Lee J."/>
            <person name="Park M."/>
            <person name="Lee H.A."/>
            <person name="Lee H.Y."/>
            <person name="Lee Y."/>
            <person name="Oh S."/>
            <person name="Lee J.H."/>
            <person name="Choi E."/>
            <person name="Choi E."/>
            <person name="Lee S.E."/>
            <person name="Jeon J."/>
            <person name="Kim H."/>
            <person name="Choi G."/>
            <person name="Song H."/>
            <person name="Lee J."/>
            <person name="Lee S.C."/>
            <person name="Kwon J.K."/>
            <person name="Lee H.Y."/>
            <person name="Koo N."/>
            <person name="Hong Y."/>
            <person name="Kim R.W."/>
            <person name="Kang W.H."/>
            <person name="Huh J.H."/>
            <person name="Kang B.C."/>
            <person name="Yang T.J."/>
            <person name="Lee Y.H."/>
            <person name="Bennetzen J.L."/>
            <person name="Choi D."/>
        </authorList>
    </citation>
    <scope>NUCLEOTIDE SEQUENCE [LARGE SCALE GENOMIC DNA]</scope>
    <source>
        <strain evidence="13">cv. CM334</strain>
    </source>
</reference>
<evidence type="ECO:0000256" key="6">
    <source>
        <dbReference type="ARBA" id="ARBA00022821"/>
    </source>
</evidence>
<evidence type="ECO:0000259" key="10">
    <source>
        <dbReference type="Pfam" id="PF00931"/>
    </source>
</evidence>
<evidence type="ECO:0000256" key="1">
    <source>
        <dbReference type="ARBA" id="ARBA00004170"/>
    </source>
</evidence>
<comment type="subcellular location">
    <subcellularLocation>
        <location evidence="1">Membrane</location>
        <topology evidence="1">Peripheral membrane protein</topology>
    </subcellularLocation>
</comment>
<dbReference type="GO" id="GO:0016020">
    <property type="term" value="C:membrane"/>
    <property type="evidence" value="ECO:0007669"/>
    <property type="project" value="UniProtKB-SubCell"/>
</dbReference>
<feature type="domain" description="Disease resistance protein winged helix" evidence="11">
    <location>
        <begin position="280"/>
        <end position="350"/>
    </location>
</feature>
<dbReference type="GO" id="GO:0051607">
    <property type="term" value="P:defense response to virus"/>
    <property type="evidence" value="ECO:0007669"/>
    <property type="project" value="UniProtKB-ARBA"/>
</dbReference>